<evidence type="ECO:0000313" key="3">
    <source>
        <dbReference type="EMBL" id="MEY9317469.1"/>
    </source>
</evidence>
<gene>
    <name evidence="3" type="ORF">ABIF29_004268</name>
    <name evidence="2" type="ORF">JOH49_006925</name>
</gene>
<evidence type="ECO:0000313" key="4">
    <source>
        <dbReference type="Proteomes" id="UP000673383"/>
    </source>
</evidence>
<dbReference type="Proteomes" id="UP000673383">
    <property type="component" value="Unassembled WGS sequence"/>
</dbReference>
<dbReference type="RefSeq" id="WP_028340208.1">
    <property type="nucleotide sequence ID" value="NZ_CP126026.1"/>
</dbReference>
<evidence type="ECO:0000313" key="2">
    <source>
        <dbReference type="EMBL" id="MBP1297172.1"/>
    </source>
</evidence>
<evidence type="ECO:0000313" key="5">
    <source>
        <dbReference type="Proteomes" id="UP001565471"/>
    </source>
</evidence>
<proteinExistence type="predicted"/>
<feature type="chain" id="PRO_5034348703" evidence="1">
    <location>
        <begin position="19"/>
        <end position="84"/>
    </location>
</feature>
<keyword evidence="1" id="KW-0732">Signal</keyword>
<name>A0A8I2C872_BRAEL</name>
<reference evidence="3 5" key="2">
    <citation type="submission" date="2024-07" db="EMBL/GenBank/DDBJ databases">
        <title>Genomic Encyclopedia of Type Strains, Phase V (KMG-V): Genome sequencing to study the core and pangenomes of soil and plant-associated prokaryotes.</title>
        <authorList>
            <person name="Whitman W."/>
        </authorList>
    </citation>
    <scope>NUCLEOTIDE SEQUENCE [LARGE SCALE GENOMIC DNA]</scope>
    <source>
        <strain evidence="3 5">USDA 415</strain>
    </source>
</reference>
<dbReference type="EMBL" id="JAFICZ010000001">
    <property type="protein sequence ID" value="MBP1297172.1"/>
    <property type="molecule type" value="Genomic_DNA"/>
</dbReference>
<accession>A0A8I2C872</accession>
<organism evidence="2 4">
    <name type="scientific">Bradyrhizobium elkanii</name>
    <dbReference type="NCBI Taxonomy" id="29448"/>
    <lineage>
        <taxon>Bacteria</taxon>
        <taxon>Pseudomonadati</taxon>
        <taxon>Pseudomonadota</taxon>
        <taxon>Alphaproteobacteria</taxon>
        <taxon>Hyphomicrobiales</taxon>
        <taxon>Nitrobacteraceae</taxon>
        <taxon>Bradyrhizobium</taxon>
    </lineage>
</organism>
<sequence>MKTALIIALAIIASPALAESPYPTPTRDGRQRIHREGTCPTGYVGKGDKCEALHKDTPRAYPYIPGMACPSGTFRSGDACKEFR</sequence>
<reference evidence="2" key="1">
    <citation type="submission" date="2021-02" db="EMBL/GenBank/DDBJ databases">
        <title>Genomic Encyclopedia of Type Strains, Phase IV (KMG-V): Genome sequencing to study the core and pangenomes of soil and plant-associated prokaryotes.</title>
        <authorList>
            <person name="Whitman W."/>
        </authorList>
    </citation>
    <scope>NUCLEOTIDE SEQUENCE</scope>
    <source>
        <strain evidence="2">USDA 406</strain>
    </source>
</reference>
<keyword evidence="5" id="KW-1185">Reference proteome</keyword>
<dbReference type="AlphaFoldDB" id="A0A8I2C872"/>
<protein>
    <submittedName>
        <fullName evidence="2">Uncharacterized protein</fullName>
    </submittedName>
</protein>
<feature type="signal peptide" evidence="1">
    <location>
        <begin position="1"/>
        <end position="18"/>
    </location>
</feature>
<comment type="caution">
    <text evidence="2">The sequence shown here is derived from an EMBL/GenBank/DDBJ whole genome shotgun (WGS) entry which is preliminary data.</text>
</comment>
<dbReference type="Proteomes" id="UP001565471">
    <property type="component" value="Unassembled WGS sequence"/>
</dbReference>
<dbReference type="EMBL" id="JBGBZA010000002">
    <property type="protein sequence ID" value="MEY9317469.1"/>
    <property type="molecule type" value="Genomic_DNA"/>
</dbReference>
<evidence type="ECO:0000256" key="1">
    <source>
        <dbReference type="SAM" id="SignalP"/>
    </source>
</evidence>